<dbReference type="OrthoDB" id="5935218at2759"/>
<reference evidence="2 3" key="1">
    <citation type="submission" date="2015-01" db="EMBL/GenBank/DDBJ databases">
        <title>Evolution of Trichinella species and genotypes.</title>
        <authorList>
            <person name="Korhonen P.K."/>
            <person name="Edoardo P."/>
            <person name="Giuseppe L.R."/>
            <person name="Gasser R.B."/>
        </authorList>
    </citation>
    <scope>NUCLEOTIDE SEQUENCE [LARGE SCALE GENOMIC DNA]</scope>
    <source>
        <strain evidence="2">ISS120</strain>
    </source>
</reference>
<dbReference type="Proteomes" id="UP000054653">
    <property type="component" value="Unassembled WGS sequence"/>
</dbReference>
<sequence>MAYENFQAYVAKSSNALKTDFQRCIMQITIAITLPYHQFKRMEQRKCENTDDTRQNKRREEIR</sequence>
<protein>
    <submittedName>
        <fullName evidence="2">Uncharacterized protein</fullName>
    </submittedName>
</protein>
<dbReference type="EMBL" id="JYDI01000224">
    <property type="protein sequence ID" value="KRY47923.1"/>
    <property type="molecule type" value="Genomic_DNA"/>
</dbReference>
<gene>
    <name evidence="2" type="ORF">T03_8656</name>
</gene>
<evidence type="ECO:0000313" key="2">
    <source>
        <dbReference type="EMBL" id="KRY47923.1"/>
    </source>
</evidence>
<name>A0A0V1CGU5_TRIBR</name>
<dbReference type="AlphaFoldDB" id="A0A0V1CGU5"/>
<keyword evidence="3" id="KW-1185">Reference proteome</keyword>
<evidence type="ECO:0000256" key="1">
    <source>
        <dbReference type="SAM" id="MobiDB-lite"/>
    </source>
</evidence>
<accession>A0A0V1CGU5</accession>
<comment type="caution">
    <text evidence="2">The sequence shown here is derived from an EMBL/GenBank/DDBJ whole genome shotgun (WGS) entry which is preliminary data.</text>
</comment>
<evidence type="ECO:0000313" key="3">
    <source>
        <dbReference type="Proteomes" id="UP000054653"/>
    </source>
</evidence>
<feature type="region of interest" description="Disordered" evidence="1">
    <location>
        <begin position="44"/>
        <end position="63"/>
    </location>
</feature>
<proteinExistence type="predicted"/>
<organism evidence="2 3">
    <name type="scientific">Trichinella britovi</name>
    <name type="common">Parasitic roundworm</name>
    <dbReference type="NCBI Taxonomy" id="45882"/>
    <lineage>
        <taxon>Eukaryota</taxon>
        <taxon>Metazoa</taxon>
        <taxon>Ecdysozoa</taxon>
        <taxon>Nematoda</taxon>
        <taxon>Enoplea</taxon>
        <taxon>Dorylaimia</taxon>
        <taxon>Trichinellida</taxon>
        <taxon>Trichinellidae</taxon>
        <taxon>Trichinella</taxon>
    </lineage>
</organism>